<proteinExistence type="predicted"/>
<reference evidence="1 2" key="1">
    <citation type="submission" date="2019-02" db="EMBL/GenBank/DDBJ databases">
        <title>Deep-cultivation of Planctomycetes and their phenomic and genomic characterization uncovers novel biology.</title>
        <authorList>
            <person name="Wiegand S."/>
            <person name="Jogler M."/>
            <person name="Boedeker C."/>
            <person name="Pinto D."/>
            <person name="Vollmers J."/>
            <person name="Rivas-Marin E."/>
            <person name="Kohn T."/>
            <person name="Peeters S.H."/>
            <person name="Heuer A."/>
            <person name="Rast P."/>
            <person name="Oberbeckmann S."/>
            <person name="Bunk B."/>
            <person name="Jeske O."/>
            <person name="Meyerdierks A."/>
            <person name="Storesund J.E."/>
            <person name="Kallscheuer N."/>
            <person name="Luecker S."/>
            <person name="Lage O.M."/>
            <person name="Pohl T."/>
            <person name="Merkel B.J."/>
            <person name="Hornburger P."/>
            <person name="Mueller R.-W."/>
            <person name="Bruemmer F."/>
            <person name="Labrenz M."/>
            <person name="Spormann A.M."/>
            <person name="Op Den Camp H."/>
            <person name="Overmann J."/>
            <person name="Amann R."/>
            <person name="Jetten M.S.M."/>
            <person name="Mascher T."/>
            <person name="Medema M.H."/>
            <person name="Devos D.P."/>
            <person name="Kaster A.-K."/>
            <person name="Ovreas L."/>
            <person name="Rohde M."/>
            <person name="Galperin M.Y."/>
            <person name="Jogler C."/>
        </authorList>
    </citation>
    <scope>NUCLEOTIDE SEQUENCE [LARGE SCALE GENOMIC DNA]</scope>
    <source>
        <strain evidence="1 2">Poly59</strain>
    </source>
</reference>
<evidence type="ECO:0000313" key="2">
    <source>
        <dbReference type="Proteomes" id="UP000317977"/>
    </source>
</evidence>
<dbReference type="Proteomes" id="UP000317977">
    <property type="component" value="Unassembled WGS sequence"/>
</dbReference>
<protein>
    <submittedName>
        <fullName evidence="1">Uncharacterized protein</fullName>
    </submittedName>
</protein>
<sequence length="230" mass="24349">MNKHHLSIIAIALPLLWSSASESRADFLFQFGQGTNVDLTNFTVVAGESLTLDIYLTASQSEMRLQTLGVGTGKFNFGISGDTNVTHADASSVVVSSDFPNTPIVALDDPQSLDVQLTRPTAPGGVTVVPITSNTSLFLVQTTIDTNLLASGQYAINLAADSDFGFVLGPQVLSIPNTIFPTTLTGTLTVVSVPEASSLAMVAAVAWVGMLRFWRLKRHLRIVSPSGGQI</sequence>
<accession>A0A5C6FBQ3</accession>
<gene>
    <name evidence="1" type="ORF">Poly59_09190</name>
</gene>
<dbReference type="EMBL" id="SJPX01000001">
    <property type="protein sequence ID" value="TWU58010.1"/>
    <property type="molecule type" value="Genomic_DNA"/>
</dbReference>
<organism evidence="1 2">
    <name type="scientific">Rubripirellula reticaptiva</name>
    <dbReference type="NCBI Taxonomy" id="2528013"/>
    <lineage>
        <taxon>Bacteria</taxon>
        <taxon>Pseudomonadati</taxon>
        <taxon>Planctomycetota</taxon>
        <taxon>Planctomycetia</taxon>
        <taxon>Pirellulales</taxon>
        <taxon>Pirellulaceae</taxon>
        <taxon>Rubripirellula</taxon>
    </lineage>
</organism>
<name>A0A5C6FBQ3_9BACT</name>
<dbReference type="RefSeq" id="WP_146532807.1">
    <property type="nucleotide sequence ID" value="NZ_SJPX01000001.1"/>
</dbReference>
<evidence type="ECO:0000313" key="1">
    <source>
        <dbReference type="EMBL" id="TWU58010.1"/>
    </source>
</evidence>
<dbReference type="AlphaFoldDB" id="A0A5C6FBQ3"/>
<keyword evidence="2" id="KW-1185">Reference proteome</keyword>
<comment type="caution">
    <text evidence="1">The sequence shown here is derived from an EMBL/GenBank/DDBJ whole genome shotgun (WGS) entry which is preliminary data.</text>
</comment>